<dbReference type="SUPFAM" id="SSF53474">
    <property type="entry name" value="alpha/beta-Hydrolases"/>
    <property type="match status" value="1"/>
</dbReference>
<dbReference type="PROSITE" id="PS51257">
    <property type="entry name" value="PROKAR_LIPOPROTEIN"/>
    <property type="match status" value="1"/>
</dbReference>
<name>A0A0P7XVC2_9HYPH</name>
<reference evidence="1 3" key="1">
    <citation type="submission" date="2015-09" db="EMBL/GenBank/DDBJ databases">
        <title>Identification and resolution of microdiversity through metagenomic sequencing of parallel consortia.</title>
        <authorList>
            <person name="Nelson W.C."/>
            <person name="Romine M.F."/>
            <person name="Lindemann S.R."/>
        </authorList>
    </citation>
    <scope>NUCLEOTIDE SEQUENCE [LARGE SCALE GENOMIC DNA]</scope>
    <source>
        <strain evidence="1">HL-109</strain>
    </source>
</reference>
<dbReference type="PIRSF" id="PIRSF033909">
    <property type="entry name" value="UCP033909"/>
    <property type="match status" value="1"/>
</dbReference>
<dbReference type="PATRIC" id="fig|1653334.4.peg.2267"/>
<sequence length="339" mass="35515">MARQPSSVSKIRASRRAFLVGGGSLLLGGCFGIAGAGSPGGDPRASMSREPTLLVATTRRPASPAGEAPFFGPERGTGLTFARARLTPPATGLTARVSNIVSGGWQVAGIDDVISRDAADAFARAALGKDVLLYVHGYRETFESAAASAAELADGIGFRGAPGLFTWPSAGGTFDYAYDRESAMWSRDALEELMLTLAQSPSGGRVHIVAHSMGSLLALETLRMLRGSGGDRAMARIGAVVLAAPDVDIDQFEQAVNRLGPDAPRITVIVSSRDRALMASQRIAGGVARAGAAERERLTAMGVRVADASAFGRGILNHDLFLSNEDVRRVVQRAIERAR</sequence>
<dbReference type="EMBL" id="FMBM01000002">
    <property type="protein sequence ID" value="SCC82359.1"/>
    <property type="molecule type" value="Genomic_DNA"/>
</dbReference>
<keyword evidence="4" id="KW-1185">Reference proteome</keyword>
<comment type="caution">
    <text evidence="1">The sequence shown here is derived from an EMBL/GenBank/DDBJ whole genome shotgun (WGS) entry which is preliminary data.</text>
</comment>
<dbReference type="PANTHER" id="PTHR36513">
    <property type="entry name" value="ABC TRANSMEMBRANE TYPE-1 DOMAIN-CONTAINING PROTEIN"/>
    <property type="match status" value="1"/>
</dbReference>
<dbReference type="RefSeq" id="WP_074445865.1">
    <property type="nucleotide sequence ID" value="NZ_FMBM01000002.1"/>
</dbReference>
<dbReference type="InterPro" id="IPR010297">
    <property type="entry name" value="DUF900_hydrolase"/>
</dbReference>
<dbReference type="EMBL" id="LJSX01000007">
    <property type="protein sequence ID" value="KPQ11452.1"/>
    <property type="molecule type" value="Genomic_DNA"/>
</dbReference>
<accession>A0A0P7XVC2</accession>
<protein>
    <submittedName>
        <fullName evidence="2">Esterase/lipase superfamily enzyme</fullName>
    </submittedName>
</protein>
<dbReference type="PANTHER" id="PTHR36513:SF1">
    <property type="entry name" value="TRANSMEMBRANE PROTEIN"/>
    <property type="match status" value="1"/>
</dbReference>
<dbReference type="InterPro" id="IPR029058">
    <property type="entry name" value="AB_hydrolase_fold"/>
</dbReference>
<evidence type="ECO:0000313" key="4">
    <source>
        <dbReference type="Proteomes" id="UP000182800"/>
    </source>
</evidence>
<dbReference type="OrthoDB" id="9797755at2"/>
<dbReference type="Gene3D" id="3.40.50.1820">
    <property type="entry name" value="alpha/beta hydrolase"/>
    <property type="match status" value="1"/>
</dbReference>
<dbReference type="Pfam" id="PF05990">
    <property type="entry name" value="DUF900"/>
    <property type="match status" value="1"/>
</dbReference>
<proteinExistence type="predicted"/>
<evidence type="ECO:0000313" key="1">
    <source>
        <dbReference type="EMBL" id="KPQ11452.1"/>
    </source>
</evidence>
<gene>
    <name evidence="2" type="ORF">GA0071312_3350</name>
    <name evidence="1" type="ORF">HLUCCO17_05985</name>
</gene>
<dbReference type="InterPro" id="IPR014586">
    <property type="entry name" value="UCP033909"/>
</dbReference>
<dbReference type="AlphaFoldDB" id="A0A0P7XVC2"/>
<dbReference type="PROSITE" id="PS51318">
    <property type="entry name" value="TAT"/>
    <property type="match status" value="1"/>
</dbReference>
<dbReference type="Proteomes" id="UP000050497">
    <property type="component" value="Unassembled WGS sequence"/>
</dbReference>
<evidence type="ECO:0000313" key="2">
    <source>
        <dbReference type="EMBL" id="SCC82359.1"/>
    </source>
</evidence>
<organism evidence="1 3">
    <name type="scientific">Saliniramus fredricksonii</name>
    <dbReference type="NCBI Taxonomy" id="1653334"/>
    <lineage>
        <taxon>Bacteria</taxon>
        <taxon>Pseudomonadati</taxon>
        <taxon>Pseudomonadota</taxon>
        <taxon>Alphaproteobacteria</taxon>
        <taxon>Hyphomicrobiales</taxon>
        <taxon>Salinarimonadaceae</taxon>
        <taxon>Saliniramus</taxon>
    </lineage>
</organism>
<dbReference type="STRING" id="1653334.GA0071312_3350"/>
<dbReference type="Proteomes" id="UP000182800">
    <property type="component" value="Unassembled WGS sequence"/>
</dbReference>
<reference evidence="2 4" key="2">
    <citation type="submission" date="2016-08" db="EMBL/GenBank/DDBJ databases">
        <authorList>
            <person name="Varghese N."/>
            <person name="Submissions Spin"/>
        </authorList>
    </citation>
    <scope>NUCLEOTIDE SEQUENCE [LARGE SCALE GENOMIC DNA]</scope>
    <source>
        <strain evidence="2 4">HL-109</strain>
    </source>
</reference>
<dbReference type="InterPro" id="IPR006311">
    <property type="entry name" value="TAT_signal"/>
</dbReference>
<evidence type="ECO:0000313" key="3">
    <source>
        <dbReference type="Proteomes" id="UP000050497"/>
    </source>
</evidence>